<dbReference type="InterPro" id="IPR003135">
    <property type="entry name" value="ATP-grasp_carboxylate-amine"/>
</dbReference>
<evidence type="ECO:0000313" key="11">
    <source>
        <dbReference type="Proteomes" id="UP000776629"/>
    </source>
</evidence>
<dbReference type="RefSeq" id="WP_204776558.1">
    <property type="nucleotide sequence ID" value="NZ_JACJJQ010000021.1"/>
</dbReference>
<evidence type="ECO:0000256" key="8">
    <source>
        <dbReference type="PROSITE-ProRule" id="PRU00409"/>
    </source>
</evidence>
<dbReference type="PROSITE" id="PS50975">
    <property type="entry name" value="ATP_GRASP"/>
    <property type="match status" value="1"/>
</dbReference>
<evidence type="ECO:0000259" key="9">
    <source>
        <dbReference type="PROSITE" id="PS50975"/>
    </source>
</evidence>
<dbReference type="Gene3D" id="3.30.1490.20">
    <property type="entry name" value="ATP-grasp fold, A domain"/>
    <property type="match status" value="1"/>
</dbReference>
<dbReference type="PANTHER" id="PTHR11609">
    <property type="entry name" value="PURINE BIOSYNTHESIS PROTEIN 6/7, PUR6/7"/>
    <property type="match status" value="1"/>
</dbReference>
<evidence type="ECO:0000256" key="6">
    <source>
        <dbReference type="ARBA" id="ARBA00023211"/>
    </source>
</evidence>
<proteinExistence type="predicted"/>
<comment type="cofactor">
    <cofactor evidence="1">
        <name>Mn(2+)</name>
        <dbReference type="ChEBI" id="CHEBI:29035"/>
    </cofactor>
</comment>
<evidence type="ECO:0000256" key="7">
    <source>
        <dbReference type="ARBA" id="ARBA00025704"/>
    </source>
</evidence>
<dbReference type="InterPro" id="IPR013815">
    <property type="entry name" value="ATP_grasp_subdomain_1"/>
</dbReference>
<dbReference type="InterPro" id="IPR011761">
    <property type="entry name" value="ATP-grasp"/>
</dbReference>
<comment type="caution">
    <text evidence="10">The sequence shown here is derived from an EMBL/GenBank/DDBJ whole genome shotgun (WGS) entry which is preliminary data.</text>
</comment>
<protein>
    <submittedName>
        <fullName evidence="10">ATP-grasp domain-containing protein</fullName>
    </submittedName>
</protein>
<dbReference type="InterPro" id="IPR016185">
    <property type="entry name" value="PreATP-grasp_dom_sf"/>
</dbReference>
<comment type="pathway">
    <text evidence="7">Purine metabolism.</text>
</comment>
<evidence type="ECO:0000256" key="1">
    <source>
        <dbReference type="ARBA" id="ARBA00001936"/>
    </source>
</evidence>
<reference evidence="10 11" key="1">
    <citation type="journal article" date="2021" name="Sci. Rep.">
        <title>The distribution of antibiotic resistance genes in chicken gut microbiota commensals.</title>
        <authorList>
            <person name="Juricova H."/>
            <person name="Matiasovicova J."/>
            <person name="Kubasova T."/>
            <person name="Cejkova D."/>
            <person name="Rychlik I."/>
        </authorList>
    </citation>
    <scope>NUCLEOTIDE SEQUENCE [LARGE SCALE GENOMIC DNA]</scope>
    <source>
        <strain evidence="10 11">An810</strain>
    </source>
</reference>
<dbReference type="Gene3D" id="3.40.50.20">
    <property type="match status" value="1"/>
</dbReference>
<keyword evidence="4" id="KW-0658">Purine biosynthesis</keyword>
<dbReference type="SUPFAM" id="SSF52440">
    <property type="entry name" value="PreATP-grasp domain"/>
    <property type="match status" value="1"/>
</dbReference>
<keyword evidence="6" id="KW-0464">Manganese</keyword>
<dbReference type="InterPro" id="IPR054350">
    <property type="entry name" value="PurT/PurK_preATP-grasp"/>
</dbReference>
<sequence length="386" mass="42826">MAGTVLAPGQTLGIIGFDHNGLEMLNTAHELGLKVYAYVDQPHPELTNQADYTMVGNYRDKEKLMTFGEACDAVIYETANIDAIIFKYLSKYTLIPQGIDPLEIMQDRLMERAFLDQINVNIAPYVTVISLEDVYQSIDSIGYPAVLKPIQRGIGEESMIIWKESDIARAANFMVAGTYLLESWIDHSAEYAMTVAVTGNQTVIYPVAKMQYTDNRELVGVQAPIKVADDLEKEMERIIKATVNQLGYQGILTLEFYVTDSGSLYVKGIEPGIITAGNVFTTAANITPAAQQVRIICGMPAHQVFSNQLTIMMLTRPAQLKAVLRQRILKDNWSFNFFVPQNPKPDQVVGLTWITGTANQSLRSLSQQVEATSVWATKADAEPEAE</sequence>
<comment type="cofactor">
    <cofactor evidence="2">
        <name>Mg(2+)</name>
        <dbReference type="ChEBI" id="CHEBI:18420"/>
    </cofactor>
</comment>
<evidence type="ECO:0000313" key="10">
    <source>
        <dbReference type="EMBL" id="MBM6754225.1"/>
    </source>
</evidence>
<dbReference type="Gene3D" id="3.30.470.20">
    <property type="entry name" value="ATP-grasp fold, B domain"/>
    <property type="match status" value="1"/>
</dbReference>
<evidence type="ECO:0000256" key="4">
    <source>
        <dbReference type="ARBA" id="ARBA00022755"/>
    </source>
</evidence>
<organism evidence="10 11">
    <name type="scientific">Limosilactobacillus alvi</name>
    <dbReference type="NCBI Taxonomy" id="990412"/>
    <lineage>
        <taxon>Bacteria</taxon>
        <taxon>Bacillati</taxon>
        <taxon>Bacillota</taxon>
        <taxon>Bacilli</taxon>
        <taxon>Lactobacillales</taxon>
        <taxon>Lactobacillaceae</taxon>
        <taxon>Limosilactobacillus</taxon>
    </lineage>
</organism>
<feature type="domain" description="ATP-grasp" evidence="9">
    <location>
        <begin position="112"/>
        <end position="297"/>
    </location>
</feature>
<keyword evidence="11" id="KW-1185">Reference proteome</keyword>
<dbReference type="Proteomes" id="UP000776629">
    <property type="component" value="Unassembled WGS sequence"/>
</dbReference>
<evidence type="ECO:0000256" key="2">
    <source>
        <dbReference type="ARBA" id="ARBA00001946"/>
    </source>
</evidence>
<keyword evidence="5 8" id="KW-0067">ATP-binding</keyword>
<dbReference type="SUPFAM" id="SSF56059">
    <property type="entry name" value="Glutathione synthetase ATP-binding domain-like"/>
    <property type="match status" value="1"/>
</dbReference>
<dbReference type="Pfam" id="PF02222">
    <property type="entry name" value="ATP-grasp"/>
    <property type="match status" value="1"/>
</dbReference>
<accession>A0ABS2EPD1</accession>
<dbReference type="PANTHER" id="PTHR11609:SF5">
    <property type="entry name" value="PHOSPHORIBOSYLAMINOIMIDAZOLE CARBOXYLASE"/>
    <property type="match status" value="1"/>
</dbReference>
<name>A0ABS2EPD1_9LACO</name>
<dbReference type="EMBL" id="JACJJQ010000021">
    <property type="protein sequence ID" value="MBM6754225.1"/>
    <property type="molecule type" value="Genomic_DNA"/>
</dbReference>
<dbReference type="Pfam" id="PF22660">
    <property type="entry name" value="RS_preATP-grasp-like"/>
    <property type="match status" value="1"/>
</dbReference>
<evidence type="ECO:0000256" key="5">
    <source>
        <dbReference type="ARBA" id="ARBA00022840"/>
    </source>
</evidence>
<evidence type="ECO:0000256" key="3">
    <source>
        <dbReference type="ARBA" id="ARBA00022741"/>
    </source>
</evidence>
<gene>
    <name evidence="10" type="ORF">H5993_05560</name>
</gene>
<keyword evidence="3 8" id="KW-0547">Nucleotide-binding</keyword>